<proteinExistence type="inferred from homology"/>
<feature type="domain" description="Vps16 N-terminal" evidence="4">
    <location>
        <begin position="4"/>
        <end position="408"/>
    </location>
</feature>
<dbReference type="Proteomes" id="UP001146793">
    <property type="component" value="Unassembled WGS sequence"/>
</dbReference>
<dbReference type="PANTHER" id="PTHR12811:SF0">
    <property type="entry name" value="VACUOLAR PROTEIN SORTING-ASSOCIATED PROTEIN 16 HOMOLOG"/>
    <property type="match status" value="1"/>
</dbReference>
<dbReference type="InterPro" id="IPR006926">
    <property type="entry name" value="Vps16_N"/>
</dbReference>
<dbReference type="GO" id="GO:0042144">
    <property type="term" value="P:vacuole fusion, non-autophagic"/>
    <property type="evidence" value="ECO:0007669"/>
    <property type="project" value="TreeGrafter"/>
</dbReference>
<dbReference type="GO" id="GO:0016197">
    <property type="term" value="P:endosomal transport"/>
    <property type="evidence" value="ECO:0007669"/>
    <property type="project" value="TreeGrafter"/>
</dbReference>
<dbReference type="PANTHER" id="PTHR12811">
    <property type="entry name" value="VACUOLAR PROTEIN SORTING VPS16"/>
    <property type="match status" value="1"/>
</dbReference>
<evidence type="ECO:0000259" key="3">
    <source>
        <dbReference type="Pfam" id="PF04840"/>
    </source>
</evidence>
<dbReference type="GO" id="GO:0005768">
    <property type="term" value="C:endosome"/>
    <property type="evidence" value="ECO:0007669"/>
    <property type="project" value="TreeGrafter"/>
</dbReference>
<gene>
    <name evidence="5" type="ORF">M0812_18683</name>
</gene>
<dbReference type="EMBL" id="JANTQA010000036">
    <property type="protein sequence ID" value="KAJ3436622.1"/>
    <property type="molecule type" value="Genomic_DNA"/>
</dbReference>
<dbReference type="GO" id="GO:0003779">
    <property type="term" value="F:actin binding"/>
    <property type="evidence" value="ECO:0007669"/>
    <property type="project" value="TreeGrafter"/>
</dbReference>
<dbReference type="Pfam" id="PF04840">
    <property type="entry name" value="Vps16_C"/>
    <property type="match status" value="1"/>
</dbReference>
<dbReference type="InterPro" id="IPR015943">
    <property type="entry name" value="WD40/YVTN_repeat-like_dom_sf"/>
</dbReference>
<dbReference type="SUPFAM" id="SSF50978">
    <property type="entry name" value="WD40 repeat-like"/>
    <property type="match status" value="1"/>
</dbReference>
<evidence type="ECO:0000256" key="1">
    <source>
        <dbReference type="ARBA" id="ARBA00009250"/>
    </source>
</evidence>
<dbReference type="AlphaFoldDB" id="A0AAV7Z8F5"/>
<dbReference type="PIRSF" id="PIRSF007949">
    <property type="entry name" value="VPS16"/>
    <property type="match status" value="1"/>
</dbReference>
<dbReference type="InterPro" id="IPR016534">
    <property type="entry name" value="VPS16"/>
</dbReference>
<evidence type="ECO:0000259" key="4">
    <source>
        <dbReference type="Pfam" id="PF04841"/>
    </source>
</evidence>
<dbReference type="Gene3D" id="1.10.150.780">
    <property type="entry name" value="Vps16, C-terminal region"/>
    <property type="match status" value="1"/>
</dbReference>
<evidence type="ECO:0000313" key="6">
    <source>
        <dbReference type="Proteomes" id="UP001146793"/>
    </source>
</evidence>
<dbReference type="Pfam" id="PF04841">
    <property type="entry name" value="Vps16_N"/>
    <property type="match status" value="1"/>
</dbReference>
<feature type="domain" description="Vps16 C-terminal" evidence="3">
    <location>
        <begin position="510"/>
        <end position="821"/>
    </location>
</feature>
<evidence type="ECO:0000256" key="2">
    <source>
        <dbReference type="PIRNR" id="PIRNR007949"/>
    </source>
</evidence>
<evidence type="ECO:0000313" key="5">
    <source>
        <dbReference type="EMBL" id="KAJ3436622.1"/>
    </source>
</evidence>
<dbReference type="Gene3D" id="2.130.10.10">
    <property type="entry name" value="YVTN repeat-like/Quinoprotein amine dehydrogenase"/>
    <property type="match status" value="1"/>
</dbReference>
<dbReference type="InterPro" id="IPR038132">
    <property type="entry name" value="Vps16_C_sf"/>
</dbReference>
<protein>
    <submittedName>
        <fullName evidence="5">Vacuolar protein sorting vps16</fullName>
    </submittedName>
</protein>
<reference evidence="5" key="1">
    <citation type="submission" date="2022-08" db="EMBL/GenBank/DDBJ databases">
        <title>Novel sulphate-reducing endosymbionts in the free-living metamonad Anaeramoeba.</title>
        <authorList>
            <person name="Jerlstrom-Hultqvist J."/>
            <person name="Cepicka I."/>
            <person name="Gallot-Lavallee L."/>
            <person name="Salas-Leiva D."/>
            <person name="Curtis B.A."/>
            <person name="Zahonova K."/>
            <person name="Pipaliya S."/>
            <person name="Dacks J."/>
            <person name="Roger A.J."/>
        </authorList>
    </citation>
    <scope>NUCLEOTIDE SEQUENCE</scope>
    <source>
        <strain evidence="5">Busselton2</strain>
    </source>
</reference>
<comment type="similarity">
    <text evidence="1 2">Belongs to the VPS16 family.</text>
</comment>
<dbReference type="GO" id="GO:0005765">
    <property type="term" value="C:lysosomal membrane"/>
    <property type="evidence" value="ECO:0007669"/>
    <property type="project" value="TreeGrafter"/>
</dbReference>
<comment type="caution">
    <text evidence="5">The sequence shown here is derived from an EMBL/GenBank/DDBJ whole genome shotgun (WGS) entry which is preliminary data.</text>
</comment>
<name>A0AAV7Z8F5_9EUKA</name>
<organism evidence="5 6">
    <name type="scientific">Anaeramoeba flamelloides</name>
    <dbReference type="NCBI Taxonomy" id="1746091"/>
    <lineage>
        <taxon>Eukaryota</taxon>
        <taxon>Metamonada</taxon>
        <taxon>Anaeramoebidae</taxon>
        <taxon>Anaeramoeba</taxon>
    </lineage>
</organism>
<dbReference type="GO" id="GO:0030897">
    <property type="term" value="C:HOPS complex"/>
    <property type="evidence" value="ECO:0007669"/>
    <property type="project" value="TreeGrafter"/>
</dbReference>
<accession>A0AAV7Z8F5</accession>
<dbReference type="InterPro" id="IPR036322">
    <property type="entry name" value="WD40_repeat_dom_sf"/>
</dbReference>
<dbReference type="GO" id="GO:0006886">
    <property type="term" value="P:intracellular protein transport"/>
    <property type="evidence" value="ECO:0007669"/>
    <property type="project" value="InterPro"/>
</dbReference>
<sequence length="830" mass="95820">MSTYSASWDLLHNIKYYKQEIYQLEETELSELELSGFLYAGSKNGGPIAFMVDYTKAVKQTSMILSNRIYVFSSSGKLLGEIDTKDCGKVVDIGWDKEDRLICVSLDSRIHIFSMFGDEINSITVSKTSKMTSMVNLCKIWDTGVAILNSAGDILVADLFKKKSPALYTTIPSEKEIYDMDIIPARFSNSRQPEVLLCSSTGELLTCVDFESNVEYAIEPVVKLSLSPSGKILAYFTNNGKLVVTTLKHDQILLQFDTKGSCPTKLVWCGTDSILCYWEKKNLLLMIGPNDTYVRYQYAGSICLIPEIDGIRILSNETCEFLSRVPDVIESIFEIGSDSPGAMLFEANQCFEQMDSRADKIIRVIKSDLSQAIKDCLIAAINEFNLERQNLLIKAANLGKTYLREFDHGYFAEKIKEIRILNQIRVYLVGIPMTYNEYKKIGVRNLIKKLLNHRNHLLAYEITRYLKLGSDKVLERWACDKIRYSERKADEDENIHDQIMKKIKQTKSKVSYVKIATVARDAGRKKLAIKLIIHDPRSSNQVPLLISMNKTEMALDEAINSRDDDLIYLVLFHLLNELKSQSITEKDLFSKLKNREKAIELLILYWKQHNDEKHLQMLLEGLERHRDIATLNIEKALESDKIDFKTNTLKRASAKFEQAKNVFYKQMCEQQSKLIMVQHELELKKNRSIDFFGKSVNETIALLLQNRDKKTAYKIKKQFKVSDKRYWWIVISTYAKNRMWENLALFAESKNSPIGYEPFVRVCLNQLSKKEAARYIPRIKNMKKRVDFYIQLQMFRQASDVAGQLKDDDIFKQIQEAKEISKKLKKKQYK</sequence>
<dbReference type="InterPro" id="IPR006925">
    <property type="entry name" value="Vps16_C"/>
</dbReference>